<dbReference type="InterPro" id="IPR007528">
    <property type="entry name" value="RINT1_Tip20"/>
</dbReference>
<proteinExistence type="predicted"/>
<organism evidence="3 4">
    <name type="scientific">Pavo cristatus</name>
    <name type="common">Indian peafowl</name>
    <name type="synonym">Blue peafowl</name>
    <dbReference type="NCBI Taxonomy" id="9049"/>
    <lineage>
        <taxon>Eukaryota</taxon>
        <taxon>Metazoa</taxon>
        <taxon>Chordata</taxon>
        <taxon>Craniata</taxon>
        <taxon>Vertebrata</taxon>
        <taxon>Euteleostomi</taxon>
        <taxon>Archelosauria</taxon>
        <taxon>Archosauria</taxon>
        <taxon>Dinosauria</taxon>
        <taxon>Saurischia</taxon>
        <taxon>Theropoda</taxon>
        <taxon>Coelurosauria</taxon>
        <taxon>Aves</taxon>
        <taxon>Neognathae</taxon>
        <taxon>Galloanserae</taxon>
        <taxon>Galliformes</taxon>
        <taxon>Phasianidae</taxon>
        <taxon>Phasianinae</taxon>
        <taxon>Pavo</taxon>
    </lineage>
</organism>
<keyword evidence="4" id="KW-1185">Reference proteome</keyword>
<dbReference type="PANTHER" id="PTHR13520">
    <property type="entry name" value="RAD50-INTERACTING PROTEIN 1 RINT-1"/>
    <property type="match status" value="1"/>
</dbReference>
<reference evidence="3" key="2">
    <citation type="submission" date="2025-09" db="UniProtKB">
        <authorList>
            <consortium name="Ensembl"/>
        </authorList>
    </citation>
    <scope>IDENTIFICATION</scope>
</reference>
<evidence type="ECO:0000256" key="2">
    <source>
        <dbReference type="SAM" id="MobiDB-lite"/>
    </source>
</evidence>
<feature type="region of interest" description="Disordered" evidence="2">
    <location>
        <begin position="1"/>
        <end position="22"/>
    </location>
</feature>
<dbReference type="Proteomes" id="UP000694428">
    <property type="component" value="Unplaced"/>
</dbReference>
<dbReference type="GO" id="GO:0006890">
    <property type="term" value="P:retrograde vesicle-mediated transport, Golgi to endoplasmic reticulum"/>
    <property type="evidence" value="ECO:0007669"/>
    <property type="project" value="InterPro"/>
</dbReference>
<dbReference type="GO" id="GO:0070939">
    <property type="term" value="C:Dsl1/NZR complex"/>
    <property type="evidence" value="ECO:0007669"/>
    <property type="project" value="InterPro"/>
</dbReference>
<accession>A0A8C9ELZ2</accession>
<dbReference type="Ensembl" id="ENSPSTT00000002698.1">
    <property type="protein sequence ID" value="ENSPSTP00000002570.1"/>
    <property type="gene ID" value="ENSPSTG00000001915.1"/>
</dbReference>
<sequence>MAGAPSASAELPGTEAAAADGRAAPSGRLFAYCRPPAAAGRGKEGKEGMAAVNVTKKEVARDPDRCDIPYYVSEFVEREVGNDYDSLKKLGSLIEKLSENKKQLEEQVLTVSSEVPKRIQNALKNAEDSKKSLNQLLEEETLLSDSINSHLEKAEPWMEDLGVLISQVEEIERHLSYLKWISRIEELSDNIQQYLMTNNVPEAASTLASMAELDIKLQESSCSHLLSFVRSTVKFWHKILKDKLSRYGMSHHSLISCCTVALW</sequence>
<feature type="coiled-coil region" evidence="1">
    <location>
        <begin position="87"/>
        <end position="143"/>
    </location>
</feature>
<keyword evidence="1" id="KW-0175">Coiled coil</keyword>
<protein>
    <submittedName>
        <fullName evidence="3">Uncharacterized protein</fullName>
    </submittedName>
</protein>
<dbReference type="AlphaFoldDB" id="A0A8C9ELZ2"/>
<dbReference type="GO" id="GO:0060628">
    <property type="term" value="P:regulation of ER to Golgi vesicle-mediated transport"/>
    <property type="evidence" value="ECO:0007669"/>
    <property type="project" value="TreeGrafter"/>
</dbReference>
<evidence type="ECO:0000313" key="4">
    <source>
        <dbReference type="Proteomes" id="UP000694428"/>
    </source>
</evidence>
<name>A0A8C9ELZ2_PAVCR</name>
<dbReference type="PANTHER" id="PTHR13520:SF0">
    <property type="entry name" value="RAD50-INTERACTING PROTEIN 1"/>
    <property type="match status" value="1"/>
</dbReference>
<evidence type="ECO:0000313" key="3">
    <source>
        <dbReference type="Ensembl" id="ENSPSTP00000002570.1"/>
    </source>
</evidence>
<evidence type="ECO:0000256" key="1">
    <source>
        <dbReference type="SAM" id="Coils"/>
    </source>
</evidence>
<reference evidence="3" key="1">
    <citation type="submission" date="2025-08" db="UniProtKB">
        <authorList>
            <consortium name="Ensembl"/>
        </authorList>
    </citation>
    <scope>IDENTIFICATION</scope>
</reference>
<dbReference type="GO" id="GO:0006888">
    <property type="term" value="P:endoplasmic reticulum to Golgi vesicle-mediated transport"/>
    <property type="evidence" value="ECO:0007669"/>
    <property type="project" value="InterPro"/>
</dbReference>